<dbReference type="GO" id="GO:0003729">
    <property type="term" value="F:mRNA binding"/>
    <property type="evidence" value="ECO:0007669"/>
    <property type="project" value="TreeGrafter"/>
</dbReference>
<evidence type="ECO:0000313" key="5">
    <source>
        <dbReference type="EMBL" id="EKX52920.1"/>
    </source>
</evidence>
<dbReference type="eggNOG" id="KOG0533">
    <property type="taxonomic scope" value="Eukaryota"/>
</dbReference>
<dbReference type="PROSITE" id="PS50102">
    <property type="entry name" value="RRM"/>
    <property type="match status" value="1"/>
</dbReference>
<dbReference type="InterPro" id="IPR000504">
    <property type="entry name" value="RRM_dom"/>
</dbReference>
<dbReference type="CDD" id="cd12418">
    <property type="entry name" value="RRM_Aly_REF_like"/>
    <property type="match status" value="1"/>
</dbReference>
<dbReference type="RefSeq" id="XP_005839900.1">
    <property type="nucleotide sequence ID" value="XM_005839843.1"/>
</dbReference>
<evidence type="ECO:0000259" key="4">
    <source>
        <dbReference type="PROSITE" id="PS50102"/>
    </source>
</evidence>
<evidence type="ECO:0000256" key="1">
    <source>
        <dbReference type="ARBA" id="ARBA00022884"/>
    </source>
</evidence>
<dbReference type="PaxDb" id="55529-EKX52920"/>
<dbReference type="SMART" id="SM00360">
    <property type="entry name" value="RRM"/>
    <property type="match status" value="1"/>
</dbReference>
<evidence type="ECO:0000313" key="6">
    <source>
        <dbReference type="EnsemblProtists" id="EKX52920"/>
    </source>
</evidence>
<keyword evidence="1 2" id="KW-0694">RNA-binding</keyword>
<dbReference type="EnsemblProtists" id="EKX52920">
    <property type="protein sequence ID" value="EKX52920"/>
    <property type="gene ID" value="GUITHDRAFT_161108"/>
</dbReference>
<dbReference type="GO" id="GO:0005634">
    <property type="term" value="C:nucleus"/>
    <property type="evidence" value="ECO:0007669"/>
    <property type="project" value="TreeGrafter"/>
</dbReference>
<dbReference type="InterPro" id="IPR051229">
    <property type="entry name" value="ALYREF_mRNA_export"/>
</dbReference>
<feature type="compositionally biased region" description="Basic residues" evidence="3">
    <location>
        <begin position="1"/>
        <end position="11"/>
    </location>
</feature>
<organism evidence="5">
    <name type="scientific">Guillardia theta (strain CCMP2712)</name>
    <name type="common">Cryptophyte</name>
    <dbReference type="NCBI Taxonomy" id="905079"/>
    <lineage>
        <taxon>Eukaryota</taxon>
        <taxon>Cryptophyceae</taxon>
        <taxon>Pyrenomonadales</taxon>
        <taxon>Geminigeraceae</taxon>
        <taxon>Guillardia</taxon>
    </lineage>
</organism>
<dbReference type="InterPro" id="IPR012677">
    <property type="entry name" value="Nucleotide-bd_a/b_plait_sf"/>
</dbReference>
<dbReference type="SUPFAM" id="SSF54928">
    <property type="entry name" value="RNA-binding domain, RBD"/>
    <property type="match status" value="1"/>
</dbReference>
<dbReference type="OrthoDB" id="346839at2759"/>
<reference evidence="7" key="2">
    <citation type="submission" date="2012-11" db="EMBL/GenBank/DDBJ databases">
        <authorList>
            <person name="Kuo A."/>
            <person name="Curtis B.A."/>
            <person name="Tanifuji G."/>
            <person name="Burki F."/>
            <person name="Gruber A."/>
            <person name="Irimia M."/>
            <person name="Maruyama S."/>
            <person name="Arias M.C."/>
            <person name="Ball S.G."/>
            <person name="Gile G.H."/>
            <person name="Hirakawa Y."/>
            <person name="Hopkins J.F."/>
            <person name="Rensing S.A."/>
            <person name="Schmutz J."/>
            <person name="Symeonidi A."/>
            <person name="Elias M."/>
            <person name="Eveleigh R.J."/>
            <person name="Herman E.K."/>
            <person name="Klute M.J."/>
            <person name="Nakayama T."/>
            <person name="Obornik M."/>
            <person name="Reyes-Prieto A."/>
            <person name="Armbrust E.V."/>
            <person name="Aves S.J."/>
            <person name="Beiko R.G."/>
            <person name="Coutinho P."/>
            <person name="Dacks J.B."/>
            <person name="Durnford D.G."/>
            <person name="Fast N.M."/>
            <person name="Green B.R."/>
            <person name="Grisdale C."/>
            <person name="Hempe F."/>
            <person name="Henrissat B."/>
            <person name="Hoppner M.P."/>
            <person name="Ishida K.-I."/>
            <person name="Kim E."/>
            <person name="Koreny L."/>
            <person name="Kroth P.G."/>
            <person name="Liu Y."/>
            <person name="Malik S.-B."/>
            <person name="Maier U.G."/>
            <person name="McRose D."/>
            <person name="Mock T."/>
            <person name="Neilson J.A."/>
            <person name="Onodera N.T."/>
            <person name="Poole A.M."/>
            <person name="Pritham E.J."/>
            <person name="Richards T.A."/>
            <person name="Rocap G."/>
            <person name="Roy S.W."/>
            <person name="Sarai C."/>
            <person name="Schaack S."/>
            <person name="Shirato S."/>
            <person name="Slamovits C.H."/>
            <person name="Spencer D.F."/>
            <person name="Suzuki S."/>
            <person name="Worden A.Z."/>
            <person name="Zauner S."/>
            <person name="Barry K."/>
            <person name="Bell C."/>
            <person name="Bharti A.K."/>
            <person name="Crow J.A."/>
            <person name="Grimwood J."/>
            <person name="Kramer R."/>
            <person name="Lindquist E."/>
            <person name="Lucas S."/>
            <person name="Salamov A."/>
            <person name="McFadden G.I."/>
            <person name="Lane C.E."/>
            <person name="Keeling P.J."/>
            <person name="Gray M.W."/>
            <person name="Grigoriev I.V."/>
            <person name="Archibald J.M."/>
        </authorList>
    </citation>
    <scope>NUCLEOTIDE SEQUENCE</scope>
    <source>
        <strain evidence="7">CCMP2712</strain>
    </source>
</reference>
<reference evidence="6" key="3">
    <citation type="submission" date="2016-03" db="UniProtKB">
        <authorList>
            <consortium name="EnsemblProtists"/>
        </authorList>
    </citation>
    <scope>IDENTIFICATION</scope>
</reference>
<evidence type="ECO:0000256" key="2">
    <source>
        <dbReference type="PROSITE-ProRule" id="PRU00176"/>
    </source>
</evidence>
<evidence type="ECO:0000313" key="7">
    <source>
        <dbReference type="Proteomes" id="UP000011087"/>
    </source>
</evidence>
<dbReference type="GO" id="GO:0006406">
    <property type="term" value="P:mRNA export from nucleus"/>
    <property type="evidence" value="ECO:0007669"/>
    <property type="project" value="TreeGrafter"/>
</dbReference>
<feature type="region of interest" description="Disordered" evidence="3">
    <location>
        <begin position="1"/>
        <end position="76"/>
    </location>
</feature>
<dbReference type="KEGG" id="gtt:GUITHDRAFT_161108"/>
<dbReference type="OMA" id="NEFGPIK"/>
<accession>L1JXI2</accession>
<protein>
    <recommendedName>
        <fullName evidence="4">RRM domain-containing protein</fullName>
    </recommendedName>
</protein>
<dbReference type="HOGENOM" id="CLU_1121867_0_0_1"/>
<dbReference type="PANTHER" id="PTHR19965:SF82">
    <property type="entry name" value="THO COMPLEX SUBUNIT 4"/>
    <property type="match status" value="1"/>
</dbReference>
<dbReference type="Gene3D" id="3.30.70.330">
    <property type="match status" value="1"/>
</dbReference>
<dbReference type="EMBL" id="JH992971">
    <property type="protein sequence ID" value="EKX52920.1"/>
    <property type="molecule type" value="Genomic_DNA"/>
</dbReference>
<feature type="compositionally biased region" description="Low complexity" evidence="3">
    <location>
        <begin position="30"/>
        <end position="39"/>
    </location>
</feature>
<feature type="region of interest" description="Disordered" evidence="3">
    <location>
        <begin position="202"/>
        <end position="248"/>
    </location>
</feature>
<dbReference type="GeneID" id="17309565"/>
<sequence length="248" mass="24752">MDKSSKGKPRGRGGGGRGGAIRSGRGGNVGRRPAPYARRGGFGGGGFGRPADVFAEPPTGGFYMHDDRTDPEPAAPKELSTAGVKMLVSNLAPGVTDQDLEELCEEHGGPVKSAEIFYKKDGASTGQGEVVFRQRAHAEKVLKGLQGVPLDGLPLKLALVGVPAQAATSQPTMVTITGIGAPARGGYGGGGFGGGGFGGGGFGGGGFRPRRGAARGRGGRGGGGGGGGGRAAPSNEDLDKGMDSYFQK</sequence>
<dbReference type="PANTHER" id="PTHR19965">
    <property type="entry name" value="RNA AND EXPORT FACTOR BINDING PROTEIN"/>
    <property type="match status" value="1"/>
</dbReference>
<proteinExistence type="predicted"/>
<dbReference type="STRING" id="905079.L1JXI2"/>
<evidence type="ECO:0000256" key="3">
    <source>
        <dbReference type="SAM" id="MobiDB-lite"/>
    </source>
</evidence>
<dbReference type="AlphaFoldDB" id="L1JXI2"/>
<feature type="compositionally biased region" description="Gly residues" evidence="3">
    <location>
        <begin position="219"/>
        <end position="230"/>
    </location>
</feature>
<feature type="compositionally biased region" description="Gly residues" evidence="3">
    <location>
        <begin position="12"/>
        <end position="29"/>
    </location>
</feature>
<dbReference type="InterPro" id="IPR035979">
    <property type="entry name" value="RBD_domain_sf"/>
</dbReference>
<reference evidence="5 7" key="1">
    <citation type="journal article" date="2012" name="Nature">
        <title>Algal genomes reveal evolutionary mosaicism and the fate of nucleomorphs.</title>
        <authorList>
            <consortium name="DOE Joint Genome Institute"/>
            <person name="Curtis B.A."/>
            <person name="Tanifuji G."/>
            <person name="Burki F."/>
            <person name="Gruber A."/>
            <person name="Irimia M."/>
            <person name="Maruyama S."/>
            <person name="Arias M.C."/>
            <person name="Ball S.G."/>
            <person name="Gile G.H."/>
            <person name="Hirakawa Y."/>
            <person name="Hopkins J.F."/>
            <person name="Kuo A."/>
            <person name="Rensing S.A."/>
            <person name="Schmutz J."/>
            <person name="Symeonidi A."/>
            <person name="Elias M."/>
            <person name="Eveleigh R.J."/>
            <person name="Herman E.K."/>
            <person name="Klute M.J."/>
            <person name="Nakayama T."/>
            <person name="Obornik M."/>
            <person name="Reyes-Prieto A."/>
            <person name="Armbrust E.V."/>
            <person name="Aves S.J."/>
            <person name="Beiko R.G."/>
            <person name="Coutinho P."/>
            <person name="Dacks J.B."/>
            <person name="Durnford D.G."/>
            <person name="Fast N.M."/>
            <person name="Green B.R."/>
            <person name="Grisdale C.J."/>
            <person name="Hempel F."/>
            <person name="Henrissat B."/>
            <person name="Hoppner M.P."/>
            <person name="Ishida K."/>
            <person name="Kim E."/>
            <person name="Koreny L."/>
            <person name="Kroth P.G."/>
            <person name="Liu Y."/>
            <person name="Malik S.B."/>
            <person name="Maier U.G."/>
            <person name="McRose D."/>
            <person name="Mock T."/>
            <person name="Neilson J.A."/>
            <person name="Onodera N.T."/>
            <person name="Poole A.M."/>
            <person name="Pritham E.J."/>
            <person name="Richards T.A."/>
            <person name="Rocap G."/>
            <person name="Roy S.W."/>
            <person name="Sarai C."/>
            <person name="Schaack S."/>
            <person name="Shirato S."/>
            <person name="Slamovits C.H."/>
            <person name="Spencer D.F."/>
            <person name="Suzuki S."/>
            <person name="Worden A.Z."/>
            <person name="Zauner S."/>
            <person name="Barry K."/>
            <person name="Bell C."/>
            <person name="Bharti A.K."/>
            <person name="Crow J.A."/>
            <person name="Grimwood J."/>
            <person name="Kramer R."/>
            <person name="Lindquist E."/>
            <person name="Lucas S."/>
            <person name="Salamov A."/>
            <person name="McFadden G.I."/>
            <person name="Lane C.E."/>
            <person name="Keeling P.J."/>
            <person name="Gray M.W."/>
            <person name="Grigoriev I.V."/>
            <person name="Archibald J.M."/>
        </authorList>
    </citation>
    <scope>NUCLEOTIDE SEQUENCE</scope>
    <source>
        <strain evidence="5 7">CCMP2712</strain>
    </source>
</reference>
<keyword evidence="7" id="KW-1185">Reference proteome</keyword>
<feature type="domain" description="RRM" evidence="4">
    <location>
        <begin position="84"/>
        <end position="162"/>
    </location>
</feature>
<feature type="compositionally biased region" description="Basic residues" evidence="3">
    <location>
        <begin position="208"/>
        <end position="218"/>
    </location>
</feature>
<dbReference type="Proteomes" id="UP000011087">
    <property type="component" value="Unassembled WGS sequence"/>
</dbReference>
<gene>
    <name evidence="5" type="ORF">GUITHDRAFT_161108</name>
</gene>
<name>L1JXI2_GUITC</name>
<dbReference type="Pfam" id="PF00076">
    <property type="entry name" value="RRM_1"/>
    <property type="match status" value="1"/>
</dbReference>